<accession>A0A815C3B3</accession>
<keyword evidence="3" id="KW-1185">Reference proteome</keyword>
<evidence type="ECO:0000313" key="2">
    <source>
        <dbReference type="EMBL" id="CAF4071757.1"/>
    </source>
</evidence>
<organism evidence="1 3">
    <name type="scientific">Didymodactylos carnosus</name>
    <dbReference type="NCBI Taxonomy" id="1234261"/>
    <lineage>
        <taxon>Eukaryota</taxon>
        <taxon>Metazoa</taxon>
        <taxon>Spiralia</taxon>
        <taxon>Gnathifera</taxon>
        <taxon>Rotifera</taxon>
        <taxon>Eurotatoria</taxon>
        <taxon>Bdelloidea</taxon>
        <taxon>Philodinida</taxon>
        <taxon>Philodinidae</taxon>
        <taxon>Didymodactylos</taxon>
    </lineage>
</organism>
<protein>
    <submittedName>
        <fullName evidence="1">Uncharacterized protein</fullName>
    </submittedName>
</protein>
<evidence type="ECO:0000313" key="3">
    <source>
        <dbReference type="Proteomes" id="UP000663829"/>
    </source>
</evidence>
<name>A0A815C3B3_9BILA</name>
<evidence type="ECO:0000313" key="1">
    <source>
        <dbReference type="EMBL" id="CAF1278307.1"/>
    </source>
</evidence>
<feature type="non-terminal residue" evidence="1">
    <location>
        <position position="1"/>
    </location>
</feature>
<comment type="caution">
    <text evidence="1">The sequence shown here is derived from an EMBL/GenBank/DDBJ whole genome shotgun (WGS) entry which is preliminary data.</text>
</comment>
<dbReference type="EMBL" id="CAJOBC010026643">
    <property type="protein sequence ID" value="CAF4071757.1"/>
    <property type="molecule type" value="Genomic_DNA"/>
</dbReference>
<dbReference type="AlphaFoldDB" id="A0A815C3B3"/>
<dbReference type="Proteomes" id="UP000681722">
    <property type="component" value="Unassembled WGS sequence"/>
</dbReference>
<sequence>SCVGAEVVANLTADASKSPVVVSPSTLFTANALCSSSSLAFSAPSPRHKSVRKQATENYLTTANKKRKLYDEHLRNFADKFNQGDCVGIKIHDVDRTNTDPKILPCVIHTKEKKNEDFVFELACQFGILTTKFGVESLVDLRTACPAELKNLDILELNDITVIEASKLFVRDASTATCDCKSDCATKRCPCKKSNVKCSTKCHSK</sequence>
<dbReference type="OrthoDB" id="2430997at2759"/>
<proteinExistence type="predicted"/>
<gene>
    <name evidence="1" type="ORF">GPM918_LOCUS27430</name>
    <name evidence="2" type="ORF">SRO942_LOCUS27754</name>
</gene>
<reference evidence="1" key="1">
    <citation type="submission" date="2021-02" db="EMBL/GenBank/DDBJ databases">
        <authorList>
            <person name="Nowell W R."/>
        </authorList>
    </citation>
    <scope>NUCLEOTIDE SEQUENCE</scope>
</reference>
<dbReference type="EMBL" id="CAJNOQ010011502">
    <property type="protein sequence ID" value="CAF1278307.1"/>
    <property type="molecule type" value="Genomic_DNA"/>
</dbReference>
<dbReference type="Proteomes" id="UP000663829">
    <property type="component" value="Unassembled WGS sequence"/>
</dbReference>